<dbReference type="VEuPathDB" id="TriTrypDB:ADEAN_000790700"/>
<protein>
    <submittedName>
        <fullName evidence="2">Uncharacterized protein</fullName>
    </submittedName>
</protein>
<dbReference type="Proteomes" id="UP000515908">
    <property type="component" value="Chromosome 17"/>
</dbReference>
<reference evidence="2 3" key="1">
    <citation type="submission" date="2020-08" db="EMBL/GenBank/DDBJ databases">
        <authorList>
            <person name="Newling K."/>
            <person name="Davey J."/>
            <person name="Forrester S."/>
        </authorList>
    </citation>
    <scope>NUCLEOTIDE SEQUENCE [LARGE SCALE GENOMIC DNA]</scope>
    <source>
        <strain evidence="3">Crithidia deanei Carvalho (ATCC PRA-265)</strain>
    </source>
</reference>
<keyword evidence="1" id="KW-0812">Transmembrane</keyword>
<keyword evidence="1" id="KW-0472">Membrane</keyword>
<keyword evidence="1" id="KW-1133">Transmembrane helix</keyword>
<accession>A0A7G2CLT8</accession>
<organism evidence="2 3">
    <name type="scientific">Angomonas deanei</name>
    <dbReference type="NCBI Taxonomy" id="59799"/>
    <lineage>
        <taxon>Eukaryota</taxon>
        <taxon>Discoba</taxon>
        <taxon>Euglenozoa</taxon>
        <taxon>Kinetoplastea</taxon>
        <taxon>Metakinetoplastina</taxon>
        <taxon>Trypanosomatida</taxon>
        <taxon>Trypanosomatidae</taxon>
        <taxon>Strigomonadinae</taxon>
        <taxon>Angomonas</taxon>
    </lineage>
</organism>
<name>A0A7G2CLT8_9TRYP</name>
<feature type="transmembrane region" description="Helical" evidence="1">
    <location>
        <begin position="29"/>
        <end position="47"/>
    </location>
</feature>
<evidence type="ECO:0000313" key="3">
    <source>
        <dbReference type="Proteomes" id="UP000515908"/>
    </source>
</evidence>
<keyword evidence="3" id="KW-1185">Reference proteome</keyword>
<gene>
    <name evidence="2" type="ORF">ADEAN_000790700</name>
</gene>
<dbReference type="EMBL" id="LR877161">
    <property type="protein sequence ID" value="CAD2220389.1"/>
    <property type="molecule type" value="Genomic_DNA"/>
</dbReference>
<dbReference type="OrthoDB" id="270322at2759"/>
<proteinExistence type="predicted"/>
<evidence type="ECO:0000256" key="1">
    <source>
        <dbReference type="SAM" id="Phobius"/>
    </source>
</evidence>
<evidence type="ECO:0000313" key="2">
    <source>
        <dbReference type="EMBL" id="CAD2220389.1"/>
    </source>
</evidence>
<sequence length="135" mass="16362">MNSYIGRYTKSDPRLKHLIGFKRKRDRNLALFSIFGCIFVYFAVYFSEEREKNRRHNSIEKDIERERWRAQELGKEVHHDDGFAEKYIEQEQQKRKDPSAYESIWKTLTVKKEAETELLQTKSKRKNKEDSKKVE</sequence>
<dbReference type="AlphaFoldDB" id="A0A7G2CLT8"/>